<keyword evidence="1" id="KW-0472">Membrane</keyword>
<keyword evidence="3" id="KW-1185">Reference proteome</keyword>
<keyword evidence="1" id="KW-0812">Transmembrane</keyword>
<dbReference type="EMBL" id="BMXK01000008">
    <property type="protein sequence ID" value="GHD08802.1"/>
    <property type="molecule type" value="Genomic_DNA"/>
</dbReference>
<protein>
    <recommendedName>
        <fullName evidence="4">TadE-like protein</fullName>
    </recommendedName>
</protein>
<reference evidence="3" key="1">
    <citation type="journal article" date="2019" name="Int. J. Syst. Evol. Microbiol.">
        <title>The Global Catalogue of Microorganisms (GCM) 10K type strain sequencing project: providing services to taxonomists for standard genome sequencing and annotation.</title>
        <authorList>
            <consortium name="The Broad Institute Genomics Platform"/>
            <consortium name="The Broad Institute Genome Sequencing Center for Infectious Disease"/>
            <person name="Wu L."/>
            <person name="Ma J."/>
        </authorList>
    </citation>
    <scope>NUCLEOTIDE SEQUENCE [LARGE SCALE GENOMIC DNA]</scope>
    <source>
        <strain evidence="3">KCTC 19466</strain>
    </source>
</reference>
<evidence type="ECO:0000256" key="1">
    <source>
        <dbReference type="SAM" id="Phobius"/>
    </source>
</evidence>
<dbReference type="Proteomes" id="UP000642819">
    <property type="component" value="Unassembled WGS sequence"/>
</dbReference>
<evidence type="ECO:0000313" key="2">
    <source>
        <dbReference type="EMBL" id="GHD08802.1"/>
    </source>
</evidence>
<accession>A0ABQ3GLH5</accession>
<gene>
    <name evidence="2" type="ORF">GCM10008096_20850</name>
</gene>
<organism evidence="2 3">
    <name type="scientific">Zhihengliuella salsuginis</name>
    <dbReference type="NCBI Taxonomy" id="578222"/>
    <lineage>
        <taxon>Bacteria</taxon>
        <taxon>Bacillati</taxon>
        <taxon>Actinomycetota</taxon>
        <taxon>Actinomycetes</taxon>
        <taxon>Micrococcales</taxon>
        <taxon>Micrococcaceae</taxon>
        <taxon>Zhihengliuella</taxon>
    </lineage>
</organism>
<evidence type="ECO:0000313" key="3">
    <source>
        <dbReference type="Proteomes" id="UP000642819"/>
    </source>
</evidence>
<keyword evidence="1" id="KW-1133">Transmembrane helix</keyword>
<comment type="caution">
    <text evidence="2">The sequence shown here is derived from an EMBL/GenBank/DDBJ whole genome shotgun (WGS) entry which is preliminary data.</text>
</comment>
<feature type="transmembrane region" description="Helical" evidence="1">
    <location>
        <begin position="12"/>
        <end position="32"/>
    </location>
</feature>
<name>A0ABQ3GLH5_9MICC</name>
<proteinExistence type="predicted"/>
<evidence type="ECO:0008006" key="4">
    <source>
        <dbReference type="Google" id="ProtNLM"/>
    </source>
</evidence>
<sequence>MRALASDESGSAVVEFIMLGVVLLVPLVYLILTAGQIQAASYAAVGAADHAAHAFANARDESSGAARAHDAATRAGENMGFSAESVTIDYSCTPGCMQRDGTVTVAVSIDIELPLMPPGVDAGVGAVDADATRIFGGL</sequence>